<evidence type="ECO:0000256" key="1">
    <source>
        <dbReference type="SAM" id="Phobius"/>
    </source>
</evidence>
<keyword evidence="1" id="KW-0812">Transmembrane</keyword>
<accession>A0A9D2T3Q7</accession>
<dbReference type="EMBL" id="DWWI01000266">
    <property type="protein sequence ID" value="HJC44504.1"/>
    <property type="molecule type" value="Genomic_DNA"/>
</dbReference>
<reference evidence="2" key="2">
    <citation type="submission" date="2021-04" db="EMBL/GenBank/DDBJ databases">
        <authorList>
            <person name="Gilroy R."/>
        </authorList>
    </citation>
    <scope>NUCLEOTIDE SEQUENCE</scope>
    <source>
        <strain evidence="2">CHK165-2605</strain>
    </source>
</reference>
<keyword evidence="1" id="KW-1133">Transmembrane helix</keyword>
<evidence type="ECO:0000313" key="2">
    <source>
        <dbReference type="EMBL" id="HJC44504.1"/>
    </source>
</evidence>
<reference evidence="2" key="1">
    <citation type="journal article" date="2021" name="PeerJ">
        <title>Extensive microbial diversity within the chicken gut microbiome revealed by metagenomics and culture.</title>
        <authorList>
            <person name="Gilroy R."/>
            <person name="Ravi A."/>
            <person name="Getino M."/>
            <person name="Pursley I."/>
            <person name="Horton D.L."/>
            <person name="Alikhan N.F."/>
            <person name="Baker D."/>
            <person name="Gharbi K."/>
            <person name="Hall N."/>
            <person name="Watson M."/>
            <person name="Adriaenssens E.M."/>
            <person name="Foster-Nyarko E."/>
            <person name="Jarju S."/>
            <person name="Secka A."/>
            <person name="Antonio M."/>
            <person name="Oren A."/>
            <person name="Chaudhuri R.R."/>
            <person name="La Ragione R."/>
            <person name="Hildebrand F."/>
            <person name="Pallen M.J."/>
        </authorList>
    </citation>
    <scope>NUCLEOTIDE SEQUENCE</scope>
    <source>
        <strain evidence="2">CHK165-2605</strain>
    </source>
</reference>
<protein>
    <submittedName>
        <fullName evidence="2">Uncharacterized protein</fullName>
    </submittedName>
</protein>
<comment type="caution">
    <text evidence="2">The sequence shown here is derived from an EMBL/GenBank/DDBJ whole genome shotgun (WGS) entry which is preliminary data.</text>
</comment>
<dbReference type="Proteomes" id="UP000823895">
    <property type="component" value="Unassembled WGS sequence"/>
</dbReference>
<keyword evidence="1" id="KW-0472">Membrane</keyword>
<name>A0A9D2T3Q7_9FIRM</name>
<organism evidence="2 3">
    <name type="scientific">Candidatus Mediterraneibacter gallistercoris</name>
    <dbReference type="NCBI Taxonomy" id="2838671"/>
    <lineage>
        <taxon>Bacteria</taxon>
        <taxon>Bacillati</taxon>
        <taxon>Bacillota</taxon>
        <taxon>Clostridia</taxon>
        <taxon>Lachnospirales</taxon>
        <taxon>Lachnospiraceae</taxon>
        <taxon>Mediterraneibacter</taxon>
    </lineage>
</organism>
<dbReference type="AlphaFoldDB" id="A0A9D2T3Q7"/>
<gene>
    <name evidence="2" type="ORF">H9756_12665</name>
</gene>
<sequence>MRHNRIYRGIFLGILLACTVYLIYTIVRDPVGGYGLDYILLALGVTAGFIVLDRQKRQKIRANEL</sequence>
<feature type="transmembrane region" description="Helical" evidence="1">
    <location>
        <begin position="33"/>
        <end position="52"/>
    </location>
</feature>
<evidence type="ECO:0000313" key="3">
    <source>
        <dbReference type="Proteomes" id="UP000823895"/>
    </source>
</evidence>
<proteinExistence type="predicted"/>
<feature type="transmembrane region" description="Helical" evidence="1">
    <location>
        <begin position="7"/>
        <end position="27"/>
    </location>
</feature>